<sequence>MSRLSQRIDRLETTRGAVTVVGVAPDQWPEGQRKAAVERLARARGITGDIDVLAIGQRWPAITEATILHVGDFGEVLDHVAKHGRRIGERRAA</sequence>
<protein>
    <submittedName>
        <fullName evidence="1">Uncharacterized protein</fullName>
    </submittedName>
</protein>
<reference evidence="1 2" key="1">
    <citation type="submission" date="2017-03" db="EMBL/GenBank/DDBJ databases">
        <authorList>
            <person name="Afonso C.L."/>
            <person name="Miller P.J."/>
            <person name="Scott M.A."/>
            <person name="Spackman E."/>
            <person name="Goraichik I."/>
            <person name="Dimitrov K.M."/>
            <person name="Suarez D.L."/>
            <person name="Swayne D.E."/>
        </authorList>
    </citation>
    <scope>NUCLEOTIDE SEQUENCE [LARGE SCALE GENOMIC DNA]</scope>
    <source>
        <strain evidence="1 2">CECT 8625</strain>
    </source>
</reference>
<dbReference type="AlphaFoldDB" id="A0A1X6YK61"/>
<dbReference type="Proteomes" id="UP000193570">
    <property type="component" value="Unassembled WGS sequence"/>
</dbReference>
<gene>
    <name evidence="1" type="ORF">ROJ8625_00931</name>
</gene>
<accession>A0A1X6YK61</accession>
<dbReference type="RefSeq" id="WP_085790635.1">
    <property type="nucleotide sequence ID" value="NZ_FWFK01000001.1"/>
</dbReference>
<organism evidence="1 2">
    <name type="scientific">Roseivivax jejudonensis</name>
    <dbReference type="NCBI Taxonomy" id="1529041"/>
    <lineage>
        <taxon>Bacteria</taxon>
        <taxon>Pseudomonadati</taxon>
        <taxon>Pseudomonadota</taxon>
        <taxon>Alphaproteobacteria</taxon>
        <taxon>Rhodobacterales</taxon>
        <taxon>Roseobacteraceae</taxon>
        <taxon>Roseivivax</taxon>
    </lineage>
</organism>
<dbReference type="OrthoDB" id="9876186at2"/>
<evidence type="ECO:0000313" key="2">
    <source>
        <dbReference type="Proteomes" id="UP000193570"/>
    </source>
</evidence>
<keyword evidence="2" id="KW-1185">Reference proteome</keyword>
<proteinExistence type="predicted"/>
<evidence type="ECO:0000313" key="1">
    <source>
        <dbReference type="EMBL" id="SLN23268.1"/>
    </source>
</evidence>
<dbReference type="EMBL" id="FWFK01000001">
    <property type="protein sequence ID" value="SLN23268.1"/>
    <property type="molecule type" value="Genomic_DNA"/>
</dbReference>
<name>A0A1X6YK61_9RHOB</name>